<proteinExistence type="predicted"/>
<evidence type="ECO:0008006" key="3">
    <source>
        <dbReference type="Google" id="ProtNLM"/>
    </source>
</evidence>
<protein>
    <recommendedName>
        <fullName evidence="3">DUF4249 domain-containing protein</fullName>
    </recommendedName>
</protein>
<keyword evidence="2" id="KW-1185">Reference proteome</keyword>
<dbReference type="InterPro" id="IPR025345">
    <property type="entry name" value="DUF4249"/>
</dbReference>
<evidence type="ECO:0000313" key="2">
    <source>
        <dbReference type="Proteomes" id="UP001500141"/>
    </source>
</evidence>
<gene>
    <name evidence="1" type="ORF">GCM10023230_13930</name>
</gene>
<organism evidence="1 2">
    <name type="scientific">Flavobacterium hankyongi</name>
    <dbReference type="NCBI Taxonomy" id="1176532"/>
    <lineage>
        <taxon>Bacteria</taxon>
        <taxon>Pseudomonadati</taxon>
        <taxon>Bacteroidota</taxon>
        <taxon>Flavobacteriia</taxon>
        <taxon>Flavobacteriales</taxon>
        <taxon>Flavobacteriaceae</taxon>
        <taxon>Flavobacterium</taxon>
    </lineage>
</organism>
<sequence>MKKIYFYLMLLVVIMQGCTEPYALQTENFEDIIVVEATLTNEYKNQEVKISRTFRLEETEPKFEKGATVFVTDSNGTQYDFVESNNVYISTSKFEAQQNVNYKLTVITSDGKTYKSRDEKITSTTELETITPNVGTNSTLGNGVQIIANSNDSSNGIKYYRYTYEETNKVISPQWRAFMGIADGATPSHPNGRVFIVPWPYESKICYTTENSKDIILYNTALNSTSSNSSLIRFISDQDYKIANRYSIEVTLHNQSLAAYNYYDALKKSSTQGNILSQNQPGFYSGNIKNINNPNEKVIGFFDVTYVSKKRIFFNFEDLFPGLSKPNYPYYCPEITDSNQNQFKLLFCFCPPRDCPTIVCGGTAILQGLKSRTKAVIEYETDISYTMVNSQCVDCTTFSSNIKPTFWVD</sequence>
<reference evidence="2" key="1">
    <citation type="journal article" date="2019" name="Int. J. Syst. Evol. Microbiol.">
        <title>The Global Catalogue of Microorganisms (GCM) 10K type strain sequencing project: providing services to taxonomists for standard genome sequencing and annotation.</title>
        <authorList>
            <consortium name="The Broad Institute Genomics Platform"/>
            <consortium name="The Broad Institute Genome Sequencing Center for Infectious Disease"/>
            <person name="Wu L."/>
            <person name="Ma J."/>
        </authorList>
    </citation>
    <scope>NUCLEOTIDE SEQUENCE [LARGE SCALE GENOMIC DNA]</scope>
    <source>
        <strain evidence="2">JCM 18198</strain>
    </source>
</reference>
<dbReference type="PROSITE" id="PS51257">
    <property type="entry name" value="PROKAR_LIPOPROTEIN"/>
    <property type="match status" value="1"/>
</dbReference>
<dbReference type="Pfam" id="PF14054">
    <property type="entry name" value="DUF4249"/>
    <property type="match status" value="1"/>
</dbReference>
<dbReference type="EMBL" id="BAABIP010000011">
    <property type="protein sequence ID" value="GAA4765569.1"/>
    <property type="molecule type" value="Genomic_DNA"/>
</dbReference>
<comment type="caution">
    <text evidence="1">The sequence shown here is derived from an EMBL/GenBank/DDBJ whole genome shotgun (WGS) entry which is preliminary data.</text>
</comment>
<accession>A0ABP8ZUV0</accession>
<dbReference type="Proteomes" id="UP001500141">
    <property type="component" value="Unassembled WGS sequence"/>
</dbReference>
<dbReference type="RefSeq" id="WP_264543573.1">
    <property type="nucleotide sequence ID" value="NZ_BAABIP010000011.1"/>
</dbReference>
<evidence type="ECO:0000313" key="1">
    <source>
        <dbReference type="EMBL" id="GAA4765569.1"/>
    </source>
</evidence>
<name>A0ABP8ZUV0_9FLAO</name>